<dbReference type="AlphaFoldDB" id="A0A813JL47"/>
<dbReference type="InterPro" id="IPR002885">
    <property type="entry name" value="PPR_rpt"/>
</dbReference>
<evidence type="ECO:0000256" key="2">
    <source>
        <dbReference type="SAM" id="Coils"/>
    </source>
</evidence>
<evidence type="ECO:0000256" key="4">
    <source>
        <dbReference type="SAM" id="Phobius"/>
    </source>
</evidence>
<feature type="repeat" description="PPR" evidence="1">
    <location>
        <begin position="303"/>
        <end position="337"/>
    </location>
</feature>
<sequence length="657" mass="73263">MRSASTTLPTLGGKSVGRGSKPRFSEGHNNNNSNNNNSSSNNKNNSQSSGLAADRAGKSDVLGNLGRTILRSLAEGDFAQAGKFLEVFGPRGQVSKAFYHSLLQHQVGNPTAALWIVDRLKHDGFRLNIVTFNSLIGACMKAGDVARGKQWWIEMAEAKIAPDLITYNTMISGYAKMHDCDSAEACMLQMLEVGVQPCAKSYGSVIHAFAKVGQFERAEKWFQKAEEDNIVADCIVYNSMINACAKAGQRERAESWLQRMLAARIPADPRTFNCVMHACVRNSELPRAEYWYEQMVSQGFMPDSVTFSTLINCYARVGQIDRAIYWQQQMVNHGLDVRVECCNSIIQACAKSGDTEKVLQWFSMLAIKGLAPQGLTNDFMLTAFAQADQTEIHKQSIARKMQDEPFGDQRTHALQQQQLQQQQLQLQLQQQQQQQQQQLQQQHRTHALHPGKRQYRTDRALCRLTSEVGTLCASWPPPGDRCQDADPLLHCGRASNVSTCSRSSLGDWPCQQPDSGSAALQREKWDTLPKSMSVKESDFYLHFSFVSLPASIVAPVEPWIFKAAIAQLGDRHAKELRVPGSIPGPGMLHVLWLCIPIVFSVRAQVSKKMAEAAQRPFKGASPAEPDMEYVEEPSMLYMTCIITAPVIFSFWFLTKFV</sequence>
<evidence type="ECO:0000256" key="3">
    <source>
        <dbReference type="SAM" id="MobiDB-lite"/>
    </source>
</evidence>
<feature type="coiled-coil region" evidence="2">
    <location>
        <begin position="412"/>
        <end position="441"/>
    </location>
</feature>
<reference evidence="5" key="1">
    <citation type="submission" date="2021-02" db="EMBL/GenBank/DDBJ databases">
        <authorList>
            <person name="Dougan E. K."/>
            <person name="Rhodes N."/>
            <person name="Thang M."/>
            <person name="Chan C."/>
        </authorList>
    </citation>
    <scope>NUCLEOTIDE SEQUENCE</scope>
</reference>
<feature type="repeat" description="PPR" evidence="1">
    <location>
        <begin position="338"/>
        <end position="372"/>
    </location>
</feature>
<feature type="compositionally biased region" description="Low complexity" evidence="3">
    <location>
        <begin position="29"/>
        <end position="49"/>
    </location>
</feature>
<feature type="transmembrane region" description="Helical" evidence="4">
    <location>
        <begin position="635"/>
        <end position="653"/>
    </location>
</feature>
<dbReference type="InterPro" id="IPR011990">
    <property type="entry name" value="TPR-like_helical_dom_sf"/>
</dbReference>
<keyword evidence="4" id="KW-1133">Transmembrane helix</keyword>
<feature type="region of interest" description="Disordered" evidence="3">
    <location>
        <begin position="1"/>
        <end position="54"/>
    </location>
</feature>
<feature type="repeat" description="PPR" evidence="1">
    <location>
        <begin position="198"/>
        <end position="232"/>
    </location>
</feature>
<protein>
    <submittedName>
        <fullName evidence="5">Uncharacterized protein</fullName>
    </submittedName>
</protein>
<dbReference type="GO" id="GO:0140053">
    <property type="term" value="P:mitochondrial gene expression"/>
    <property type="evidence" value="ECO:0007669"/>
    <property type="project" value="TreeGrafter"/>
</dbReference>
<comment type="caution">
    <text evidence="5">The sequence shown here is derived from an EMBL/GenBank/DDBJ whole genome shotgun (WGS) entry which is preliminary data.</text>
</comment>
<evidence type="ECO:0000256" key="1">
    <source>
        <dbReference type="PROSITE-ProRule" id="PRU00708"/>
    </source>
</evidence>
<dbReference type="PROSITE" id="PS51375">
    <property type="entry name" value="PPR"/>
    <property type="match status" value="7"/>
</dbReference>
<dbReference type="Proteomes" id="UP000626109">
    <property type="component" value="Unassembled WGS sequence"/>
</dbReference>
<evidence type="ECO:0000313" key="6">
    <source>
        <dbReference type="Proteomes" id="UP000626109"/>
    </source>
</evidence>
<dbReference type="NCBIfam" id="TIGR00756">
    <property type="entry name" value="PPR"/>
    <property type="match status" value="7"/>
</dbReference>
<feature type="repeat" description="PPR" evidence="1">
    <location>
        <begin position="268"/>
        <end position="302"/>
    </location>
</feature>
<dbReference type="PANTHER" id="PTHR47938">
    <property type="entry name" value="RESPIRATORY COMPLEX I CHAPERONE (CIA84), PUTATIVE (AFU_ORTHOLOGUE AFUA_2G06020)-RELATED"/>
    <property type="match status" value="1"/>
</dbReference>
<gene>
    <name evidence="5" type="ORF">PGLA2088_LOCUS21392</name>
</gene>
<dbReference type="SUPFAM" id="SSF81901">
    <property type="entry name" value="HCP-like"/>
    <property type="match status" value="1"/>
</dbReference>
<keyword evidence="4" id="KW-0472">Membrane</keyword>
<dbReference type="PANTHER" id="PTHR47938:SF35">
    <property type="entry name" value="PENTATRICOPEPTIDE REPEAT-CONTAINING PROTEIN 4, MITOCHONDRIAL-RELATED"/>
    <property type="match status" value="1"/>
</dbReference>
<dbReference type="Pfam" id="PF01535">
    <property type="entry name" value="PPR"/>
    <property type="match status" value="1"/>
</dbReference>
<keyword evidence="2" id="KW-0175">Coiled coil</keyword>
<organism evidence="5 6">
    <name type="scientific">Polarella glacialis</name>
    <name type="common">Dinoflagellate</name>
    <dbReference type="NCBI Taxonomy" id="89957"/>
    <lineage>
        <taxon>Eukaryota</taxon>
        <taxon>Sar</taxon>
        <taxon>Alveolata</taxon>
        <taxon>Dinophyceae</taxon>
        <taxon>Suessiales</taxon>
        <taxon>Suessiaceae</taxon>
        <taxon>Polarella</taxon>
    </lineage>
</organism>
<keyword evidence="4" id="KW-0812">Transmembrane</keyword>
<dbReference type="Pfam" id="PF13041">
    <property type="entry name" value="PPR_2"/>
    <property type="match status" value="3"/>
</dbReference>
<feature type="repeat" description="PPR" evidence="1">
    <location>
        <begin position="233"/>
        <end position="267"/>
    </location>
</feature>
<evidence type="ECO:0000313" key="5">
    <source>
        <dbReference type="EMBL" id="CAE8679505.1"/>
    </source>
</evidence>
<dbReference type="GO" id="GO:0003729">
    <property type="term" value="F:mRNA binding"/>
    <property type="evidence" value="ECO:0007669"/>
    <property type="project" value="TreeGrafter"/>
</dbReference>
<dbReference type="GO" id="GO:0005739">
    <property type="term" value="C:mitochondrion"/>
    <property type="evidence" value="ECO:0007669"/>
    <property type="project" value="TreeGrafter"/>
</dbReference>
<name>A0A813JL47_POLGL</name>
<feature type="repeat" description="PPR" evidence="1">
    <location>
        <begin position="163"/>
        <end position="197"/>
    </location>
</feature>
<dbReference type="Gene3D" id="1.25.40.10">
    <property type="entry name" value="Tetratricopeptide repeat domain"/>
    <property type="match status" value="2"/>
</dbReference>
<dbReference type="EMBL" id="CAJNNW010025768">
    <property type="protein sequence ID" value="CAE8679505.1"/>
    <property type="molecule type" value="Genomic_DNA"/>
</dbReference>
<proteinExistence type="predicted"/>
<accession>A0A813JL47</accession>
<feature type="repeat" description="PPR" evidence="1">
    <location>
        <begin position="128"/>
        <end position="162"/>
    </location>
</feature>